<dbReference type="EMBL" id="LR797443">
    <property type="protein sequence ID" value="CAB4217456.1"/>
    <property type="molecule type" value="Genomic_DNA"/>
</dbReference>
<protein>
    <submittedName>
        <fullName evidence="2">Uncharacterized protein</fullName>
    </submittedName>
</protein>
<sequence>MGMMTGVVEQISSKEVNTKWGAKPTYSFKVNGSWVSTSFKNSGVNVGDEVSFDGENTTYGLQTKSVSITAKGAGGVPGTPTPTPAASKPTGSYGGSRVFPIPALHGDRSIVRQNALARATELYVGARGGKPFDLDVADVSTVIISLARKFEAYTAGDLDMAEAVAESEKGE</sequence>
<proteinExistence type="predicted"/>
<accession>A0A6J5SQQ6</accession>
<evidence type="ECO:0000313" key="2">
    <source>
        <dbReference type="EMBL" id="CAB4217456.1"/>
    </source>
</evidence>
<feature type="region of interest" description="Disordered" evidence="1">
    <location>
        <begin position="73"/>
        <end position="93"/>
    </location>
</feature>
<name>A0A6J5SQQ6_9CAUD</name>
<organism evidence="2">
    <name type="scientific">uncultured Caudovirales phage</name>
    <dbReference type="NCBI Taxonomy" id="2100421"/>
    <lineage>
        <taxon>Viruses</taxon>
        <taxon>Duplodnaviria</taxon>
        <taxon>Heunggongvirae</taxon>
        <taxon>Uroviricota</taxon>
        <taxon>Caudoviricetes</taxon>
        <taxon>Peduoviridae</taxon>
        <taxon>Maltschvirus</taxon>
        <taxon>Maltschvirus maltsch</taxon>
    </lineage>
</organism>
<gene>
    <name evidence="2" type="ORF">UFOVP1590_49</name>
</gene>
<reference evidence="2" key="1">
    <citation type="submission" date="2020-05" db="EMBL/GenBank/DDBJ databases">
        <authorList>
            <person name="Chiriac C."/>
            <person name="Salcher M."/>
            <person name="Ghai R."/>
            <person name="Kavagutti S V."/>
        </authorList>
    </citation>
    <scope>NUCLEOTIDE SEQUENCE</scope>
</reference>
<evidence type="ECO:0000256" key="1">
    <source>
        <dbReference type="SAM" id="MobiDB-lite"/>
    </source>
</evidence>